<dbReference type="Proteomes" id="UP001259492">
    <property type="component" value="Unassembled WGS sequence"/>
</dbReference>
<reference evidence="2 3" key="1">
    <citation type="submission" date="2023-09" db="EMBL/GenBank/DDBJ databases">
        <authorList>
            <person name="Rey-Velasco X."/>
        </authorList>
    </citation>
    <scope>NUCLEOTIDE SEQUENCE [LARGE SCALE GENOMIC DNA]</scope>
    <source>
        <strain evidence="2 3">W332</strain>
    </source>
</reference>
<feature type="domain" description="Calcium/calmodulin-dependent protein kinase II association-domain" evidence="1">
    <location>
        <begin position="44"/>
        <end position="174"/>
    </location>
</feature>
<protein>
    <submittedName>
        <fullName evidence="2">Nuclear transport factor 2 family protein</fullName>
    </submittedName>
</protein>
<sequence length="181" mass="20528">MIKLISHLNSRIMKKIQILIIISALFTIGIFQTSCNSTGQSVDEEKEVMAALDKFLRAFENGDFETMEASMTNDAYIFPRAIMSNDSLGPIDNVNYRRINGLDPQMKQVINSIRESGKQPPFMKLEPKDLKITMLKEAAIVTFHLENGKSLSRRTIVLGKNNDTWKIVHIHPSNVVSSIYR</sequence>
<dbReference type="SUPFAM" id="SSF54427">
    <property type="entry name" value="NTF2-like"/>
    <property type="match status" value="1"/>
</dbReference>
<keyword evidence="3" id="KW-1185">Reference proteome</keyword>
<evidence type="ECO:0000313" key="2">
    <source>
        <dbReference type="EMBL" id="MDT0557223.1"/>
    </source>
</evidence>
<dbReference type="RefSeq" id="WP_311425994.1">
    <property type="nucleotide sequence ID" value="NZ_JAVRIA010000001.1"/>
</dbReference>
<evidence type="ECO:0000259" key="1">
    <source>
        <dbReference type="Pfam" id="PF08332"/>
    </source>
</evidence>
<evidence type="ECO:0000313" key="3">
    <source>
        <dbReference type="Proteomes" id="UP001259492"/>
    </source>
</evidence>
<accession>A0ABU2YGD2</accession>
<proteinExistence type="predicted"/>
<dbReference type="InterPro" id="IPR032710">
    <property type="entry name" value="NTF2-like_dom_sf"/>
</dbReference>
<name>A0ABU2YGD2_9FLAO</name>
<gene>
    <name evidence="2" type="ORF">RM697_01100</name>
</gene>
<dbReference type="Gene3D" id="3.10.450.50">
    <property type="match status" value="1"/>
</dbReference>
<dbReference type="Pfam" id="PF08332">
    <property type="entry name" value="CaMKII_AD"/>
    <property type="match status" value="1"/>
</dbReference>
<dbReference type="InterPro" id="IPR013543">
    <property type="entry name" value="Ca/CaM-dep_prot_kinase-assoc"/>
</dbReference>
<organism evidence="2 3">
    <name type="scientific">Microcosmobacter mediterraneus</name>
    <dbReference type="NCBI Taxonomy" id="3075607"/>
    <lineage>
        <taxon>Bacteria</taxon>
        <taxon>Pseudomonadati</taxon>
        <taxon>Bacteroidota</taxon>
        <taxon>Flavobacteriia</taxon>
        <taxon>Flavobacteriales</taxon>
        <taxon>Flavobacteriaceae</taxon>
        <taxon>Microcosmobacter</taxon>
    </lineage>
</organism>
<dbReference type="EMBL" id="JAVRIA010000001">
    <property type="protein sequence ID" value="MDT0557223.1"/>
    <property type="molecule type" value="Genomic_DNA"/>
</dbReference>
<comment type="caution">
    <text evidence="2">The sequence shown here is derived from an EMBL/GenBank/DDBJ whole genome shotgun (WGS) entry which is preliminary data.</text>
</comment>